<reference evidence="5" key="1">
    <citation type="submission" date="2021-04" db="EMBL/GenBank/DDBJ databases">
        <title>Ouciella asimina sp. nov., isolated from the surface seawater in the hydrothermal field of Okinawa Trough.</title>
        <authorList>
            <person name="Shuang W."/>
        </authorList>
    </citation>
    <scope>NUCLEOTIDE SEQUENCE</scope>
    <source>
        <strain evidence="5">LXI357</strain>
    </source>
</reference>
<organism evidence="5 6">
    <name type="scientific">Stakelama marina</name>
    <dbReference type="NCBI Taxonomy" id="2826939"/>
    <lineage>
        <taxon>Bacteria</taxon>
        <taxon>Pseudomonadati</taxon>
        <taxon>Pseudomonadota</taxon>
        <taxon>Alphaproteobacteria</taxon>
        <taxon>Sphingomonadales</taxon>
        <taxon>Sphingomonadaceae</taxon>
        <taxon>Stakelama</taxon>
    </lineage>
</organism>
<feature type="chain" id="PRO_5035859569" evidence="3">
    <location>
        <begin position="24"/>
        <end position="252"/>
    </location>
</feature>
<evidence type="ECO:0000256" key="2">
    <source>
        <dbReference type="SAM" id="MobiDB-lite"/>
    </source>
</evidence>
<accession>A0A8T4IFI5</accession>
<dbReference type="Proteomes" id="UP000676996">
    <property type="component" value="Unassembled WGS sequence"/>
</dbReference>
<sequence>MSVHRGSGVRAAWIAMLAGTALAGCSHGGNIAPKTAAPSAPAMVQAISNDLQVGDVIDALNRGDEKTARKKLKAMLKRDPGDARAQTLMQSIEGDPKAMLGEQSFAYTLRPGDTFPDLAKRYLGDTDKFYALARYNGIDTPEAAKTGTAIRIPGTEPQAAPRPKRVDRPEPKPAPAQPRPEPKAEPAPAKPSADPARAARYRSAGLAALSQGKVDRAVALLTRAAALDPGNALIKRDLARAQRVRRAVRARQ</sequence>
<dbReference type="EMBL" id="JAGRQC010000003">
    <property type="protein sequence ID" value="MBR0553323.1"/>
    <property type="molecule type" value="Genomic_DNA"/>
</dbReference>
<dbReference type="SUPFAM" id="SSF48452">
    <property type="entry name" value="TPR-like"/>
    <property type="match status" value="1"/>
</dbReference>
<dbReference type="CDD" id="cd00118">
    <property type="entry name" value="LysM"/>
    <property type="match status" value="1"/>
</dbReference>
<dbReference type="PROSITE" id="PS50005">
    <property type="entry name" value="TPR"/>
    <property type="match status" value="1"/>
</dbReference>
<dbReference type="RefSeq" id="WP_284054553.1">
    <property type="nucleotide sequence ID" value="NZ_JAGRQC010000003.1"/>
</dbReference>
<evidence type="ECO:0000256" key="1">
    <source>
        <dbReference type="PROSITE-ProRule" id="PRU00339"/>
    </source>
</evidence>
<feature type="compositionally biased region" description="Low complexity" evidence="2">
    <location>
        <begin position="186"/>
        <end position="198"/>
    </location>
</feature>
<keyword evidence="1" id="KW-0802">TPR repeat</keyword>
<dbReference type="InterPro" id="IPR018392">
    <property type="entry name" value="LysM"/>
</dbReference>
<evidence type="ECO:0000256" key="3">
    <source>
        <dbReference type="SAM" id="SignalP"/>
    </source>
</evidence>
<dbReference type="InterPro" id="IPR011990">
    <property type="entry name" value="TPR-like_helical_dom_sf"/>
</dbReference>
<feature type="repeat" description="TPR" evidence="1">
    <location>
        <begin position="198"/>
        <end position="231"/>
    </location>
</feature>
<evidence type="ECO:0000313" key="5">
    <source>
        <dbReference type="EMBL" id="MBR0553323.1"/>
    </source>
</evidence>
<dbReference type="PROSITE" id="PS51782">
    <property type="entry name" value="LYSM"/>
    <property type="match status" value="1"/>
</dbReference>
<dbReference type="Pfam" id="PF01476">
    <property type="entry name" value="LysM"/>
    <property type="match status" value="1"/>
</dbReference>
<evidence type="ECO:0000259" key="4">
    <source>
        <dbReference type="PROSITE" id="PS51782"/>
    </source>
</evidence>
<proteinExistence type="predicted"/>
<protein>
    <submittedName>
        <fullName evidence="5">LysM peptidoglycan-binding domain-containing protein</fullName>
    </submittedName>
</protein>
<dbReference type="Gene3D" id="1.25.40.10">
    <property type="entry name" value="Tetratricopeptide repeat domain"/>
    <property type="match status" value="1"/>
</dbReference>
<keyword evidence="3" id="KW-0732">Signal</keyword>
<dbReference type="PROSITE" id="PS51257">
    <property type="entry name" value="PROKAR_LIPOPROTEIN"/>
    <property type="match status" value="1"/>
</dbReference>
<gene>
    <name evidence="5" type="ORF">J7S20_12465</name>
</gene>
<dbReference type="InterPro" id="IPR036779">
    <property type="entry name" value="LysM_dom_sf"/>
</dbReference>
<dbReference type="Gene3D" id="3.10.350.10">
    <property type="entry name" value="LysM domain"/>
    <property type="match status" value="1"/>
</dbReference>
<keyword evidence="6" id="KW-1185">Reference proteome</keyword>
<dbReference type="Pfam" id="PF14559">
    <property type="entry name" value="TPR_19"/>
    <property type="match status" value="1"/>
</dbReference>
<name>A0A8T4IFI5_9SPHN</name>
<feature type="region of interest" description="Disordered" evidence="2">
    <location>
        <begin position="146"/>
        <end position="199"/>
    </location>
</feature>
<evidence type="ECO:0000313" key="6">
    <source>
        <dbReference type="Proteomes" id="UP000676996"/>
    </source>
</evidence>
<dbReference type="InterPro" id="IPR019734">
    <property type="entry name" value="TPR_rpt"/>
</dbReference>
<comment type="caution">
    <text evidence="5">The sequence shown here is derived from an EMBL/GenBank/DDBJ whole genome shotgun (WGS) entry which is preliminary data.</text>
</comment>
<feature type="domain" description="LysM" evidence="4">
    <location>
        <begin position="105"/>
        <end position="152"/>
    </location>
</feature>
<dbReference type="AlphaFoldDB" id="A0A8T4IFI5"/>
<feature type="signal peptide" evidence="3">
    <location>
        <begin position="1"/>
        <end position="23"/>
    </location>
</feature>